<organism evidence="1 2">
    <name type="scientific">Papaver somniferum</name>
    <name type="common">Opium poppy</name>
    <dbReference type="NCBI Taxonomy" id="3469"/>
    <lineage>
        <taxon>Eukaryota</taxon>
        <taxon>Viridiplantae</taxon>
        <taxon>Streptophyta</taxon>
        <taxon>Embryophyta</taxon>
        <taxon>Tracheophyta</taxon>
        <taxon>Spermatophyta</taxon>
        <taxon>Magnoliopsida</taxon>
        <taxon>Ranunculales</taxon>
        <taxon>Papaveraceae</taxon>
        <taxon>Papaveroideae</taxon>
        <taxon>Papaver</taxon>
    </lineage>
</organism>
<dbReference type="Gene3D" id="2.120.10.80">
    <property type="entry name" value="Kelch-type beta propeller"/>
    <property type="match status" value="1"/>
</dbReference>
<dbReference type="InterPro" id="IPR044595">
    <property type="entry name" value="KMD1-4"/>
</dbReference>
<gene>
    <name evidence="1" type="ORF">C5167_050749</name>
</gene>
<dbReference type="CDD" id="cd22152">
    <property type="entry name" value="F-box_AtAFR-like"/>
    <property type="match status" value="1"/>
</dbReference>
<evidence type="ECO:0000313" key="2">
    <source>
        <dbReference type="Proteomes" id="UP000316621"/>
    </source>
</evidence>
<protein>
    <recommendedName>
        <fullName evidence="3">F-box domain-containing protein</fullName>
    </recommendedName>
</protein>
<reference evidence="1 2" key="1">
    <citation type="journal article" date="2018" name="Science">
        <title>The opium poppy genome and morphinan production.</title>
        <authorList>
            <person name="Guo L."/>
            <person name="Winzer T."/>
            <person name="Yang X."/>
            <person name="Li Y."/>
            <person name="Ning Z."/>
            <person name="He Z."/>
            <person name="Teodor R."/>
            <person name="Lu Y."/>
            <person name="Bowser T.A."/>
            <person name="Graham I.A."/>
            <person name="Ye K."/>
        </authorList>
    </citation>
    <scope>NUCLEOTIDE SEQUENCE [LARGE SCALE GENOMIC DNA]</scope>
    <source>
        <strain evidence="2">cv. HN1</strain>
        <tissue evidence="1">Leaves</tissue>
    </source>
</reference>
<dbReference type="SMART" id="SM00612">
    <property type="entry name" value="Kelch"/>
    <property type="match status" value="2"/>
</dbReference>
<dbReference type="GO" id="GO:0080037">
    <property type="term" value="P:negative regulation of cytokinin-activated signaling pathway"/>
    <property type="evidence" value="ECO:0007669"/>
    <property type="project" value="InterPro"/>
</dbReference>
<dbReference type="PANTHER" id="PTHR46407">
    <property type="entry name" value="OS02G0208700 PROTEIN"/>
    <property type="match status" value="1"/>
</dbReference>
<dbReference type="Pfam" id="PF01344">
    <property type="entry name" value="Kelch_1"/>
    <property type="match status" value="2"/>
</dbReference>
<dbReference type="EMBL" id="CM010722">
    <property type="protein sequence ID" value="RZC75266.1"/>
    <property type="molecule type" value="Genomic_DNA"/>
</dbReference>
<dbReference type="Gramene" id="RZC75266">
    <property type="protein sequence ID" value="RZC75266"/>
    <property type="gene ID" value="C5167_050749"/>
</dbReference>
<dbReference type="SUPFAM" id="SSF117281">
    <property type="entry name" value="Kelch motif"/>
    <property type="match status" value="1"/>
</dbReference>
<evidence type="ECO:0000313" key="1">
    <source>
        <dbReference type="EMBL" id="RZC75266.1"/>
    </source>
</evidence>
<dbReference type="InterPro" id="IPR006652">
    <property type="entry name" value="Kelch_1"/>
</dbReference>
<evidence type="ECO:0008006" key="3">
    <source>
        <dbReference type="Google" id="ProtNLM"/>
    </source>
</evidence>
<dbReference type="PANTHER" id="PTHR46407:SF3">
    <property type="entry name" value="OS02G0208700 PROTEIN"/>
    <property type="match status" value="1"/>
</dbReference>
<proteinExistence type="predicted"/>
<dbReference type="GO" id="GO:2000762">
    <property type="term" value="P:regulation of phenylpropanoid metabolic process"/>
    <property type="evidence" value="ECO:0007669"/>
    <property type="project" value="InterPro"/>
</dbReference>
<sequence>MEIIPGLLDEIGRQCLIRVPFDQFPTLTSVSRKWKQEIESKEFLQERKTSGFNQSLIGLIQTHPITFLTPKKSVTSTAPAYRLGLFEPGKGELKELPPIPGCEDGLPRFCHSAGVGRNIVVIGGWNTKTWELLNSVYIYDLSTGMWRRGVDMPGGKRSSFACVSDLNRMVYIAGGHDQEKNTLRSALAYDVMGDVWSSLPDMARPRDECKGLFYAGKFHVIGGYETEMQGDFDKSAEIFDVNTWNWDSDEKDLLETDVCHKTCVFDHQGNLYKCDSTYLACLHGSTWQRLIRLPSDVHLGTFIATWKDKMFVIGAKIFGGLPNCYAVEFEKQNGTISLTKLEMPEKFIGPVQFGCNLEL</sequence>
<dbReference type="OMA" id="PANNYRM"/>
<dbReference type="OrthoDB" id="191037at2759"/>
<keyword evidence="2" id="KW-1185">Reference proteome</keyword>
<name>A0A4Y7KQZ0_PAPSO</name>
<dbReference type="AlphaFoldDB" id="A0A4Y7KQZ0"/>
<dbReference type="Proteomes" id="UP000316621">
    <property type="component" value="Chromosome 8"/>
</dbReference>
<accession>A0A4Y7KQZ0</accession>
<dbReference type="InterPro" id="IPR015915">
    <property type="entry name" value="Kelch-typ_b-propeller"/>
</dbReference>